<gene>
    <name evidence="2" type="ORF">COX35_00075</name>
</gene>
<evidence type="ECO:0000256" key="1">
    <source>
        <dbReference type="SAM" id="Phobius"/>
    </source>
</evidence>
<protein>
    <recommendedName>
        <fullName evidence="4">Type II secretion system protein</fullName>
    </recommendedName>
</protein>
<reference evidence="2 3" key="1">
    <citation type="submission" date="2017-09" db="EMBL/GenBank/DDBJ databases">
        <title>Depth-based differentiation of microbial function through sediment-hosted aquifers and enrichment of novel symbionts in the deep terrestrial subsurface.</title>
        <authorList>
            <person name="Probst A.J."/>
            <person name="Ladd B."/>
            <person name="Jarett J.K."/>
            <person name="Geller-Mcgrath D.E."/>
            <person name="Sieber C.M."/>
            <person name="Emerson J.B."/>
            <person name="Anantharaman K."/>
            <person name="Thomas B.C."/>
            <person name="Malmstrom R."/>
            <person name="Stieglmeier M."/>
            <person name="Klingl A."/>
            <person name="Woyke T."/>
            <person name="Ryan C.M."/>
            <person name="Banfield J.F."/>
        </authorList>
    </citation>
    <scope>NUCLEOTIDE SEQUENCE [LARGE SCALE GENOMIC DNA]</scope>
    <source>
        <strain evidence="2">CG23_combo_of_CG06-09_8_20_14_all_37_18</strain>
    </source>
</reference>
<accession>A0A2G9YZA4</accession>
<evidence type="ECO:0000313" key="3">
    <source>
        <dbReference type="Proteomes" id="UP000229952"/>
    </source>
</evidence>
<evidence type="ECO:0008006" key="4">
    <source>
        <dbReference type="Google" id="ProtNLM"/>
    </source>
</evidence>
<dbReference type="NCBIfam" id="TIGR02532">
    <property type="entry name" value="IV_pilin_GFxxxE"/>
    <property type="match status" value="1"/>
</dbReference>
<keyword evidence="1" id="KW-0472">Membrane</keyword>
<comment type="caution">
    <text evidence="2">The sequence shown here is derived from an EMBL/GenBank/DDBJ whole genome shotgun (WGS) entry which is preliminary data.</text>
</comment>
<dbReference type="Proteomes" id="UP000229952">
    <property type="component" value="Unassembled WGS sequence"/>
</dbReference>
<dbReference type="Pfam" id="PF07963">
    <property type="entry name" value="N_methyl"/>
    <property type="match status" value="1"/>
</dbReference>
<dbReference type="AlphaFoldDB" id="A0A2G9YZA4"/>
<feature type="transmembrane region" description="Helical" evidence="1">
    <location>
        <begin position="12"/>
        <end position="32"/>
    </location>
</feature>
<organism evidence="2 3">
    <name type="scientific">Candidatus Nealsonbacteria bacterium CG23_combo_of_CG06-09_8_20_14_all_37_18</name>
    <dbReference type="NCBI Taxonomy" id="1974720"/>
    <lineage>
        <taxon>Bacteria</taxon>
        <taxon>Candidatus Nealsoniibacteriota</taxon>
    </lineage>
</organism>
<keyword evidence="1" id="KW-0812">Transmembrane</keyword>
<proteinExistence type="predicted"/>
<dbReference type="EMBL" id="PCRQ01000003">
    <property type="protein sequence ID" value="PIP24542.1"/>
    <property type="molecule type" value="Genomic_DNA"/>
</dbReference>
<keyword evidence="1" id="KW-1133">Transmembrane helix</keyword>
<name>A0A2G9YZA4_9BACT</name>
<sequence length="135" mass="14911">MQPRGFTIIESLISIFVLTVGIVAVLYIFPLGSQIQQSNQMATIAVQLSQGKIEEIISKSYGEISVGVTEEDYGFDSNFSSHKRKTEVNYFDPGNPQIPASNDLGIKKIEVTVFWRSPSGVSEKEVKLATLIAKR</sequence>
<dbReference type="InterPro" id="IPR012902">
    <property type="entry name" value="N_methyl_site"/>
</dbReference>
<evidence type="ECO:0000313" key="2">
    <source>
        <dbReference type="EMBL" id="PIP24542.1"/>
    </source>
</evidence>